<dbReference type="SMART" id="SM00823">
    <property type="entry name" value="PKS_PP"/>
    <property type="match status" value="1"/>
</dbReference>
<dbReference type="Gene3D" id="3.30.300.30">
    <property type="match status" value="1"/>
</dbReference>
<dbReference type="PROSITE" id="PS00012">
    <property type="entry name" value="PHOSPHOPANTETHEINE"/>
    <property type="match status" value="1"/>
</dbReference>
<dbReference type="HOGENOM" id="CLU_000022_2_4_7"/>
<dbReference type="Pfam" id="PF13193">
    <property type="entry name" value="AMP-binding_C"/>
    <property type="match status" value="1"/>
</dbReference>
<dbReference type="InterPro" id="IPR020806">
    <property type="entry name" value="PKS_PP-bd"/>
</dbReference>
<sequence>MSTSTSPASYGQEALWLIHQEPAASAIYNIGMGLHIYSPVSPALLQAIFEALAQRHPALRTTLTLQNEQLLQVIHEQQAICFEQIDCSGQDWEALQPTLQQYRERPFDLEQGPLWRVALFTLSPVHHVLWFQAHHSIADMWSYMVILDELITLYQAVKAQSDALLPSMDGSYTQFAQWQRDRLDASGERLRAYWHQELSGDLPTLELPTDAPRSPVQTFQSANYRLKLETELRGRLRALARREGASFYAVVLAVFQLLLHRYSGQPELLTGIPTAGREEKAFDRTVGYFVNTLLLRSTLEADDPVDFRTFLHRVQAALSGVVENRDYPFPWLIRELSTRRDMSRAPLCQTMVVLLRPQDVGEDVLRLVKGETVQVADLNLAFAGFWQMVRDLDLILELTERTDGLLAEFRYRPDLFEASTIARMAGHFRQLLEGVVDNPDQLVSHLPLLTEAERHQLLVERNATETDYPRSQLAHQLVEAQAAQRPLAHAVVDPRLNLSLTYGELNQRANQLAHYLRRLGVGPDVIVAVCMERSLDMLVAYLAVLKAGGAYTPIDASYPAERIEFIVSDTQTPVLLTQSQVAERLAVSSCQVLCLDRDGSLVAGESLANPEPLASLDHLAYVIYTSGSTGQPKGSQIPHRSLLNLIFWYQRVMEMNAGDRIAQLAGTSFDVSVSDIWPCLTAGAALYLPWVELLHEPEHLQAWLVTHGITKSFVVTPVAESLLNLAWPPETALQAMMAGGEKLHRVPAPHHPFRYINGYGPSECTVLSVSCVVPPDEKTDMIPPIGRPVANTQLYVLDAHLQPVPIGVYGELCISGDCVGRGYLNRPDLTDERFVPHPFRDEPGARLYKTGDLVRYLPSGELEYLGRADGQVKIRGFRIELGEIETVLASHAGIQSATALVWETGQTPGEKRLVAYVVADGEDPPAPDDLRGYLKQKLPAYMVPGAFVWLETLPLTPNGKVDRRALPAPDWRGVEADYLGPRTPTEEVVASIWAEVLEVERVGVLDDFFAMGGHSLLATQITSRIKSTFGLSLPVRALFEYPTIARLAERIEDDQLVLDLQGVSASTASEIAQDEAAPEDEIVL</sequence>
<dbReference type="SUPFAM" id="SSF56801">
    <property type="entry name" value="Acetyl-CoA synthetase-like"/>
    <property type="match status" value="1"/>
</dbReference>
<dbReference type="PROSITE" id="PS00455">
    <property type="entry name" value="AMP_BINDING"/>
    <property type="match status" value="1"/>
</dbReference>
<dbReference type="FunFam" id="2.30.38.10:FF:000001">
    <property type="entry name" value="Non-ribosomal peptide synthetase PvdI"/>
    <property type="match status" value="1"/>
</dbReference>
<evidence type="ECO:0000256" key="2">
    <source>
        <dbReference type="ARBA" id="ARBA00006432"/>
    </source>
</evidence>
<dbReference type="InterPro" id="IPR023213">
    <property type="entry name" value="CAT-like_dom_sf"/>
</dbReference>
<dbReference type="FunFam" id="3.40.50.12780:FF:000012">
    <property type="entry name" value="Non-ribosomal peptide synthetase"/>
    <property type="match status" value="1"/>
</dbReference>
<feature type="domain" description="Carrier" evidence="5">
    <location>
        <begin position="980"/>
        <end position="1055"/>
    </location>
</feature>
<dbReference type="SUPFAM" id="SSF47336">
    <property type="entry name" value="ACP-like"/>
    <property type="match status" value="1"/>
</dbReference>
<dbReference type="FunFam" id="3.40.50.980:FF:000001">
    <property type="entry name" value="Non-ribosomal peptide synthetase"/>
    <property type="match status" value="1"/>
</dbReference>
<keyword evidence="3" id="KW-0596">Phosphopantetheine</keyword>
<dbReference type="FunFam" id="3.30.300.30:FF:000010">
    <property type="entry name" value="Enterobactin synthetase component F"/>
    <property type="match status" value="1"/>
</dbReference>
<dbReference type="SUPFAM" id="SSF52777">
    <property type="entry name" value="CoA-dependent acyltransferases"/>
    <property type="match status" value="2"/>
</dbReference>
<dbReference type="Gene3D" id="3.40.50.980">
    <property type="match status" value="2"/>
</dbReference>
<keyword evidence="7" id="KW-1185">Reference proteome</keyword>
<dbReference type="Gene3D" id="3.30.559.10">
    <property type="entry name" value="Chloramphenicol acetyltransferase-like domain"/>
    <property type="match status" value="1"/>
</dbReference>
<keyword evidence="4" id="KW-0597">Phosphoprotein</keyword>
<comment type="cofactor">
    <cofactor evidence="1">
        <name>pantetheine 4'-phosphate</name>
        <dbReference type="ChEBI" id="CHEBI:47942"/>
    </cofactor>
</comment>
<dbReference type="PANTHER" id="PTHR45527:SF1">
    <property type="entry name" value="FATTY ACID SYNTHASE"/>
    <property type="match status" value="1"/>
</dbReference>
<evidence type="ECO:0000256" key="1">
    <source>
        <dbReference type="ARBA" id="ARBA00001957"/>
    </source>
</evidence>
<dbReference type="CDD" id="cd19531">
    <property type="entry name" value="LCL_NRPS-like"/>
    <property type="match status" value="1"/>
</dbReference>
<dbReference type="Gene3D" id="2.30.38.10">
    <property type="entry name" value="Luciferase, Domain 3"/>
    <property type="match status" value="1"/>
</dbReference>
<dbReference type="InterPro" id="IPR025110">
    <property type="entry name" value="AMP-bd_C"/>
</dbReference>
<name>W4L7F6_ENTF1</name>
<dbReference type="Gene3D" id="3.30.559.30">
    <property type="entry name" value="Nonribosomal peptide synthetase, condensation domain"/>
    <property type="match status" value="1"/>
</dbReference>
<dbReference type="InterPro" id="IPR020845">
    <property type="entry name" value="AMP-binding_CS"/>
</dbReference>
<evidence type="ECO:0000256" key="4">
    <source>
        <dbReference type="ARBA" id="ARBA00022553"/>
    </source>
</evidence>
<dbReference type="InterPro" id="IPR010071">
    <property type="entry name" value="AA_adenyl_dom"/>
</dbReference>
<evidence type="ECO:0000259" key="5">
    <source>
        <dbReference type="PROSITE" id="PS50075"/>
    </source>
</evidence>
<dbReference type="InterPro" id="IPR009081">
    <property type="entry name" value="PP-bd_ACP"/>
</dbReference>
<dbReference type="GO" id="GO:0031177">
    <property type="term" value="F:phosphopantetheine binding"/>
    <property type="evidence" value="ECO:0007669"/>
    <property type="project" value="InterPro"/>
</dbReference>
<dbReference type="EMBL" id="AZHW01001168">
    <property type="protein sequence ID" value="ETW93824.1"/>
    <property type="molecule type" value="Genomic_DNA"/>
</dbReference>
<dbReference type="Pfam" id="PF00668">
    <property type="entry name" value="Condensation"/>
    <property type="match status" value="1"/>
</dbReference>
<accession>W4L7F6</accession>
<organism evidence="6 7">
    <name type="scientific">Entotheonella factor</name>
    <dbReference type="NCBI Taxonomy" id="1429438"/>
    <lineage>
        <taxon>Bacteria</taxon>
        <taxon>Pseudomonadati</taxon>
        <taxon>Nitrospinota/Tectimicrobiota group</taxon>
        <taxon>Candidatus Tectimicrobiota</taxon>
        <taxon>Candidatus Entotheonellia</taxon>
        <taxon>Candidatus Entotheonellales</taxon>
        <taxon>Candidatus Entotheonellaceae</taxon>
        <taxon>Candidatus Entotheonella</taxon>
    </lineage>
</organism>
<dbReference type="Pfam" id="PF00550">
    <property type="entry name" value="PP-binding"/>
    <property type="match status" value="1"/>
</dbReference>
<evidence type="ECO:0000313" key="7">
    <source>
        <dbReference type="Proteomes" id="UP000019141"/>
    </source>
</evidence>
<evidence type="ECO:0000256" key="3">
    <source>
        <dbReference type="ARBA" id="ARBA00022450"/>
    </source>
</evidence>
<dbReference type="InterPro" id="IPR001242">
    <property type="entry name" value="Condensation_dom"/>
</dbReference>
<dbReference type="GO" id="GO:0044550">
    <property type="term" value="P:secondary metabolite biosynthetic process"/>
    <property type="evidence" value="ECO:0007669"/>
    <property type="project" value="UniProtKB-ARBA"/>
</dbReference>
<protein>
    <recommendedName>
        <fullName evidence="5">Carrier domain-containing protein</fullName>
    </recommendedName>
</protein>
<dbReference type="CDD" id="cd05930">
    <property type="entry name" value="A_NRPS"/>
    <property type="match status" value="1"/>
</dbReference>
<dbReference type="InterPro" id="IPR029058">
    <property type="entry name" value="AB_hydrolase_fold"/>
</dbReference>
<dbReference type="Gene3D" id="3.40.50.1820">
    <property type="entry name" value="alpha/beta hydrolase"/>
    <property type="match status" value="1"/>
</dbReference>
<dbReference type="GO" id="GO:0005829">
    <property type="term" value="C:cytosol"/>
    <property type="evidence" value="ECO:0007669"/>
    <property type="project" value="TreeGrafter"/>
</dbReference>
<dbReference type="PROSITE" id="PS50075">
    <property type="entry name" value="CARRIER"/>
    <property type="match status" value="1"/>
</dbReference>
<comment type="similarity">
    <text evidence="2">Belongs to the ATP-dependent AMP-binding enzyme family.</text>
</comment>
<evidence type="ECO:0000313" key="6">
    <source>
        <dbReference type="EMBL" id="ETW93824.1"/>
    </source>
</evidence>
<comment type="caution">
    <text evidence="6">The sequence shown here is derived from an EMBL/GenBank/DDBJ whole genome shotgun (WGS) entry which is preliminary data.</text>
</comment>
<dbReference type="FunFam" id="1.10.1200.10:FF:000005">
    <property type="entry name" value="Nonribosomal peptide synthetase 1"/>
    <property type="match status" value="1"/>
</dbReference>
<gene>
    <name evidence="6" type="ORF">ETSY1_37550</name>
</gene>
<dbReference type="InterPro" id="IPR000873">
    <property type="entry name" value="AMP-dep_synth/lig_dom"/>
</dbReference>
<dbReference type="GO" id="GO:0043041">
    <property type="term" value="P:amino acid activation for nonribosomal peptide biosynthetic process"/>
    <property type="evidence" value="ECO:0007669"/>
    <property type="project" value="TreeGrafter"/>
</dbReference>
<dbReference type="GO" id="GO:0003824">
    <property type="term" value="F:catalytic activity"/>
    <property type="evidence" value="ECO:0007669"/>
    <property type="project" value="InterPro"/>
</dbReference>
<dbReference type="AlphaFoldDB" id="W4L7F6"/>
<reference evidence="6 7" key="1">
    <citation type="journal article" date="2014" name="Nature">
        <title>An environmental bacterial taxon with a large and distinct metabolic repertoire.</title>
        <authorList>
            <person name="Wilson M.C."/>
            <person name="Mori T."/>
            <person name="Ruckert C."/>
            <person name="Uria A.R."/>
            <person name="Helf M.J."/>
            <person name="Takada K."/>
            <person name="Gernert C."/>
            <person name="Steffens U.A."/>
            <person name="Heycke N."/>
            <person name="Schmitt S."/>
            <person name="Rinke C."/>
            <person name="Helfrich E.J."/>
            <person name="Brachmann A.O."/>
            <person name="Gurgui C."/>
            <person name="Wakimoto T."/>
            <person name="Kracht M."/>
            <person name="Crusemann M."/>
            <person name="Hentschel U."/>
            <person name="Abe I."/>
            <person name="Matsunaga S."/>
            <person name="Kalinowski J."/>
            <person name="Takeyama H."/>
            <person name="Piel J."/>
        </authorList>
    </citation>
    <scope>NUCLEOTIDE SEQUENCE [LARGE SCALE GENOMIC DNA]</scope>
    <source>
        <strain evidence="7">TSY1</strain>
    </source>
</reference>
<dbReference type="NCBIfam" id="TIGR01733">
    <property type="entry name" value="AA-adenyl-dom"/>
    <property type="match status" value="1"/>
</dbReference>
<dbReference type="PANTHER" id="PTHR45527">
    <property type="entry name" value="NONRIBOSOMAL PEPTIDE SYNTHETASE"/>
    <property type="match status" value="1"/>
</dbReference>
<dbReference type="InterPro" id="IPR045851">
    <property type="entry name" value="AMP-bd_C_sf"/>
</dbReference>
<dbReference type="InterPro" id="IPR036736">
    <property type="entry name" value="ACP-like_sf"/>
</dbReference>
<dbReference type="PATRIC" id="fig|1429438.4.peg.7048"/>
<dbReference type="Pfam" id="PF00501">
    <property type="entry name" value="AMP-binding"/>
    <property type="match status" value="1"/>
</dbReference>
<proteinExistence type="inferred from homology"/>
<dbReference type="Proteomes" id="UP000019141">
    <property type="component" value="Unassembled WGS sequence"/>
</dbReference>
<dbReference type="InterPro" id="IPR006162">
    <property type="entry name" value="Ppantetheine_attach_site"/>
</dbReference>